<evidence type="ECO:0000256" key="5">
    <source>
        <dbReference type="ARBA" id="ARBA00022729"/>
    </source>
</evidence>
<keyword evidence="2" id="KW-0031">Aminopeptidase</keyword>
<dbReference type="EMBL" id="JAPCID010000047">
    <property type="protein sequence ID" value="MDA0140921.1"/>
    <property type="molecule type" value="Genomic_DNA"/>
</dbReference>
<feature type="region of interest" description="Disordered" evidence="8">
    <location>
        <begin position="483"/>
        <end position="506"/>
    </location>
</feature>
<organism evidence="12 13">
    <name type="scientific">Solirubrobacter deserti</name>
    <dbReference type="NCBI Taxonomy" id="2282478"/>
    <lineage>
        <taxon>Bacteria</taxon>
        <taxon>Bacillati</taxon>
        <taxon>Actinomycetota</taxon>
        <taxon>Thermoleophilia</taxon>
        <taxon>Solirubrobacterales</taxon>
        <taxon>Solirubrobacteraceae</taxon>
        <taxon>Solirubrobacter</taxon>
    </lineage>
</organism>
<dbReference type="InterPro" id="IPR041756">
    <property type="entry name" value="M28_SGAP-like"/>
</dbReference>
<feature type="domain" description="PA" evidence="10">
    <location>
        <begin position="147"/>
        <end position="226"/>
    </location>
</feature>
<feature type="domain" description="Peptidase M28" evidence="11">
    <location>
        <begin position="253"/>
        <end position="469"/>
    </location>
</feature>
<dbReference type="Proteomes" id="UP001147700">
    <property type="component" value="Unassembled WGS sequence"/>
</dbReference>
<keyword evidence="4" id="KW-0479">Metal-binding</keyword>
<evidence type="ECO:0000256" key="7">
    <source>
        <dbReference type="ARBA" id="ARBA00022833"/>
    </source>
</evidence>
<keyword evidence="5 9" id="KW-0732">Signal</keyword>
<evidence type="ECO:0000256" key="3">
    <source>
        <dbReference type="ARBA" id="ARBA00022670"/>
    </source>
</evidence>
<evidence type="ECO:0000313" key="12">
    <source>
        <dbReference type="EMBL" id="MDA0140921.1"/>
    </source>
</evidence>
<evidence type="ECO:0000256" key="4">
    <source>
        <dbReference type="ARBA" id="ARBA00022723"/>
    </source>
</evidence>
<evidence type="ECO:0000259" key="11">
    <source>
        <dbReference type="Pfam" id="PF04389"/>
    </source>
</evidence>
<evidence type="ECO:0000256" key="8">
    <source>
        <dbReference type="SAM" id="MobiDB-lite"/>
    </source>
</evidence>
<dbReference type="InterPro" id="IPR003137">
    <property type="entry name" value="PA_domain"/>
</dbReference>
<gene>
    <name evidence="12" type="ORF">OJ962_25720</name>
</gene>
<evidence type="ECO:0000256" key="2">
    <source>
        <dbReference type="ARBA" id="ARBA00022438"/>
    </source>
</evidence>
<protein>
    <submittedName>
        <fullName evidence="12">M28 family metallopeptidase</fullName>
    </submittedName>
</protein>
<dbReference type="RefSeq" id="WP_202958339.1">
    <property type="nucleotide sequence ID" value="NZ_JAPCID010000047.1"/>
</dbReference>
<sequence>MSHRRALILGALAASLCAPSTAFGLDEVNSKKLRDAVTVNGILQHERAFQAIANANDGTRASGTPGYEASIQYVKQRLVRAGYRVREQEFTFPFFRELAPAVASQVSPTPKDYTVDTFEYSGSGDVTAKLQAVRGITIPPPAEPGTTPAGCTAADFTGFTAGNIALIQRGTCDFGLKARNAKAAGAVGVIIFNEGQEGRTGLPAGTLGEPIDIPVVGMTFEDGAALYQQLQGAEVTMHITTSTEADLDATTKNLIADTREGNADETVVVGAHLDSVVEGPGINDNGSGSAGILEIAEAMSEQNIKPRRAVRFAFFGAEESGLLGSEHYVSTLPANQLGQIYANLNFDMIGSPNYVRFVYDGDGSDSEPAGPPGSGEIESIFTRYFASQGLASEPTEFSGRSDYGPFIAVGIPAGGLFTGAEGVKTPEQAAIYGGTAGEWYDPCYHQACDTMNHLNVNALNEMGDAAAHATLVLAKSRTGLFPDGSRKAARDKSKAKKFDLHSHAAR</sequence>
<dbReference type="Pfam" id="PF02225">
    <property type="entry name" value="PA"/>
    <property type="match status" value="1"/>
</dbReference>
<comment type="similarity">
    <text evidence="1">Belongs to the peptidase M28 family. M28A subfamily.</text>
</comment>
<evidence type="ECO:0000313" key="13">
    <source>
        <dbReference type="Proteomes" id="UP001147700"/>
    </source>
</evidence>
<evidence type="ECO:0000256" key="9">
    <source>
        <dbReference type="SAM" id="SignalP"/>
    </source>
</evidence>
<dbReference type="Gene3D" id="3.40.630.10">
    <property type="entry name" value="Zn peptidases"/>
    <property type="match status" value="2"/>
</dbReference>
<dbReference type="PANTHER" id="PTHR12147:SF26">
    <property type="entry name" value="PEPTIDASE M28 DOMAIN-CONTAINING PROTEIN"/>
    <property type="match status" value="1"/>
</dbReference>
<dbReference type="InterPro" id="IPR045175">
    <property type="entry name" value="M28_fam"/>
</dbReference>
<feature type="chain" id="PRO_5046271517" evidence="9">
    <location>
        <begin position="25"/>
        <end position="506"/>
    </location>
</feature>
<dbReference type="Pfam" id="PF04389">
    <property type="entry name" value="Peptidase_M28"/>
    <property type="match status" value="1"/>
</dbReference>
<dbReference type="SUPFAM" id="SSF52025">
    <property type="entry name" value="PA domain"/>
    <property type="match status" value="1"/>
</dbReference>
<evidence type="ECO:0000259" key="10">
    <source>
        <dbReference type="Pfam" id="PF02225"/>
    </source>
</evidence>
<evidence type="ECO:0000256" key="6">
    <source>
        <dbReference type="ARBA" id="ARBA00022801"/>
    </source>
</evidence>
<dbReference type="SUPFAM" id="SSF53187">
    <property type="entry name" value="Zn-dependent exopeptidases"/>
    <property type="match status" value="1"/>
</dbReference>
<keyword evidence="13" id="KW-1185">Reference proteome</keyword>
<dbReference type="PANTHER" id="PTHR12147">
    <property type="entry name" value="METALLOPEPTIDASE M28 FAMILY MEMBER"/>
    <property type="match status" value="1"/>
</dbReference>
<comment type="caution">
    <text evidence="12">The sequence shown here is derived from an EMBL/GenBank/DDBJ whole genome shotgun (WGS) entry which is preliminary data.</text>
</comment>
<proteinExistence type="inferred from homology"/>
<feature type="signal peptide" evidence="9">
    <location>
        <begin position="1"/>
        <end position="24"/>
    </location>
</feature>
<dbReference type="InterPro" id="IPR046450">
    <property type="entry name" value="PA_dom_sf"/>
</dbReference>
<dbReference type="CDD" id="cd03876">
    <property type="entry name" value="M28_SGAP_like"/>
    <property type="match status" value="1"/>
</dbReference>
<keyword evidence="3" id="KW-0645">Protease</keyword>
<name>A0ABT4RQR4_9ACTN</name>
<keyword evidence="7" id="KW-0862">Zinc</keyword>
<dbReference type="InterPro" id="IPR007484">
    <property type="entry name" value="Peptidase_M28"/>
</dbReference>
<keyword evidence="6" id="KW-0378">Hydrolase</keyword>
<evidence type="ECO:0000256" key="1">
    <source>
        <dbReference type="ARBA" id="ARBA00005957"/>
    </source>
</evidence>
<accession>A0ABT4RQR4</accession>
<reference evidence="12" key="1">
    <citation type="submission" date="2022-10" db="EMBL/GenBank/DDBJ databases">
        <title>The WGS of Solirubrobacter sp. CPCC 204708.</title>
        <authorList>
            <person name="Jiang Z."/>
        </authorList>
    </citation>
    <scope>NUCLEOTIDE SEQUENCE</scope>
    <source>
        <strain evidence="12">CPCC 204708</strain>
    </source>
</reference>
<dbReference type="Gene3D" id="3.50.30.30">
    <property type="match status" value="1"/>
</dbReference>
<feature type="compositionally biased region" description="Basic and acidic residues" evidence="8">
    <location>
        <begin position="484"/>
        <end position="506"/>
    </location>
</feature>